<organism evidence="1 2">
    <name type="scientific">Cronobacter muytjensii</name>
    <dbReference type="NCBI Taxonomy" id="413501"/>
    <lineage>
        <taxon>Bacteria</taxon>
        <taxon>Pseudomonadati</taxon>
        <taxon>Pseudomonadota</taxon>
        <taxon>Gammaproteobacteria</taxon>
        <taxon>Enterobacterales</taxon>
        <taxon>Enterobacteriaceae</taxon>
        <taxon>Cronobacter</taxon>
    </lineage>
</organism>
<evidence type="ECO:0000313" key="1">
    <source>
        <dbReference type="EMBL" id="KAB0878895.1"/>
    </source>
</evidence>
<name>A0ABQ6U095_9ENTR</name>
<comment type="caution">
    <text evidence="1">The sequence shown here is derived from an EMBL/GenBank/DDBJ whole genome shotgun (WGS) entry which is preliminary data.</text>
</comment>
<evidence type="ECO:0000313" key="2">
    <source>
        <dbReference type="Proteomes" id="UP000469927"/>
    </source>
</evidence>
<dbReference type="EMBL" id="WAGD01000030">
    <property type="protein sequence ID" value="KAB0878895.1"/>
    <property type="molecule type" value="Genomic_DNA"/>
</dbReference>
<keyword evidence="2" id="KW-1185">Reference proteome</keyword>
<protein>
    <submittedName>
        <fullName evidence="1">Uncharacterized protein</fullName>
    </submittedName>
</protein>
<sequence>MTGWRIAPTDAAGIKDHRHEYSRRAGLPVRRFLFFSLVFLFDKFRQSKYANWQSGSLTGVKMLKITPKNRRSAIDISGRLYRLPSLLLKPQRIFHLVLTYRE</sequence>
<reference evidence="1 2" key="1">
    <citation type="submission" date="2019-08" db="EMBL/GenBank/DDBJ databases">
        <title>Prevalence, distribution, and phylogeny of type two toxin-antitoxin genes possessed by Cronobacter species where C. sakazakii homologs follow sequence type lineages.</title>
        <authorList>
            <person name="Finkelstein S."/>
            <person name="Negrete F."/>
            <person name="Jang H."/>
            <person name="Gopinath G.R."/>
            <person name="Tall B.D."/>
        </authorList>
    </citation>
    <scope>NUCLEOTIDE SEQUENCE [LARGE SCALE GENOMIC DNA]</scope>
    <source>
        <strain evidence="1 2">MOD1_GK1257</strain>
    </source>
</reference>
<gene>
    <name evidence="1" type="ORF">FZI19_11540</name>
</gene>
<accession>A0ABQ6U095</accession>
<dbReference type="Proteomes" id="UP000469927">
    <property type="component" value="Unassembled WGS sequence"/>
</dbReference>
<proteinExistence type="predicted"/>